<accession>A0A0E2E4A2</accession>
<comment type="caution">
    <text evidence="1">The sequence shown here is derived from an EMBL/GenBank/DDBJ whole genome shotgun (WGS) entry which is preliminary data.</text>
</comment>
<sequence>MSVTIFVHLNESENNDFDIRKFKKDIKIKYPGTNLEVSNSERSYDLCWENYSEQYQFELRMDRKRCTFAIEYFNSDKRIYEYARFILWLITFFEREKEVILLDEIYCNQLVLSCDKTTDDIVKWLQGIFK</sequence>
<reference evidence="1" key="1">
    <citation type="submission" date="2012-01" db="EMBL/GenBank/DDBJ databases">
        <title>The Genome Sequence of Treponema denticola H-22.</title>
        <authorList>
            <consortium name="The Broad Institute Genome Sequencing Platform"/>
            <person name="Earl A."/>
            <person name="Ward D."/>
            <person name="Feldgarden M."/>
            <person name="Gevers D."/>
            <person name="Blanton J.M."/>
            <person name="Fenno C.J."/>
            <person name="Baranova O.V."/>
            <person name="Mathney J."/>
            <person name="Dewhirst F.E."/>
            <person name="Izard J."/>
            <person name="Young S.K."/>
            <person name="Zeng Q."/>
            <person name="Gargeya S."/>
            <person name="Fitzgerald M."/>
            <person name="Haas B."/>
            <person name="Abouelleil A."/>
            <person name="Alvarado L."/>
            <person name="Arachchi H.M."/>
            <person name="Berlin A."/>
            <person name="Chapman S.B."/>
            <person name="Gearin G."/>
            <person name="Goldberg J."/>
            <person name="Griggs A."/>
            <person name="Gujja S."/>
            <person name="Hansen M."/>
            <person name="Heiman D."/>
            <person name="Howarth C."/>
            <person name="Larimer J."/>
            <person name="Lui A."/>
            <person name="MacDonald P.J.P."/>
            <person name="McCowen C."/>
            <person name="Montmayeur A."/>
            <person name="Murphy C."/>
            <person name="Neiman D."/>
            <person name="Pearson M."/>
            <person name="Priest M."/>
            <person name="Roberts A."/>
            <person name="Saif S."/>
            <person name="Shea T."/>
            <person name="Sisk P."/>
            <person name="Stolte C."/>
            <person name="Sykes S."/>
            <person name="Wortman J."/>
            <person name="Nusbaum C."/>
            <person name="Birren B."/>
        </authorList>
    </citation>
    <scope>NUCLEOTIDE SEQUENCE [LARGE SCALE GENOMIC DNA]</scope>
    <source>
        <strain evidence="1">H-22</strain>
    </source>
</reference>
<name>A0A0E2E4A2_TREDN</name>
<evidence type="ECO:0000313" key="1">
    <source>
        <dbReference type="EMBL" id="EMB31558.1"/>
    </source>
</evidence>
<dbReference type="Proteomes" id="UP000011705">
    <property type="component" value="Chromosome"/>
</dbReference>
<organism evidence="1">
    <name type="scientific">Treponema denticola H-22</name>
    <dbReference type="NCBI Taxonomy" id="999432"/>
    <lineage>
        <taxon>Bacteria</taxon>
        <taxon>Pseudomonadati</taxon>
        <taxon>Spirochaetota</taxon>
        <taxon>Spirochaetia</taxon>
        <taxon>Spirochaetales</taxon>
        <taxon>Treponemataceae</taxon>
        <taxon>Treponema</taxon>
    </lineage>
</organism>
<dbReference type="RefSeq" id="WP_002685260.1">
    <property type="nucleotide sequence ID" value="NZ_CM001795.1"/>
</dbReference>
<proteinExistence type="predicted"/>
<dbReference type="HOGENOM" id="CLU_1924835_0_0_12"/>
<protein>
    <submittedName>
        <fullName evidence="1">Uncharacterized protein</fullName>
    </submittedName>
</protein>
<dbReference type="PATRIC" id="fig|999432.5.peg.2012"/>
<dbReference type="AlphaFoldDB" id="A0A0E2E4A2"/>
<dbReference type="EMBL" id="AGDV01000020">
    <property type="protein sequence ID" value="EMB31558.1"/>
    <property type="molecule type" value="Genomic_DNA"/>
</dbReference>
<gene>
    <name evidence="1" type="ORF">HMPREF9726_01938</name>
</gene>